<evidence type="ECO:0000256" key="5">
    <source>
        <dbReference type="ARBA" id="ARBA00022741"/>
    </source>
</evidence>
<dbReference type="Pfam" id="PF01061">
    <property type="entry name" value="ABC2_membrane"/>
    <property type="match status" value="3"/>
</dbReference>
<comment type="subcellular location">
    <subcellularLocation>
        <location evidence="1">Membrane</location>
        <topology evidence="1">Multi-pass membrane protein</topology>
    </subcellularLocation>
</comment>
<evidence type="ECO:0000256" key="7">
    <source>
        <dbReference type="ARBA" id="ARBA00022989"/>
    </source>
</evidence>
<feature type="transmembrane region" description="Helical" evidence="10">
    <location>
        <begin position="1236"/>
        <end position="1257"/>
    </location>
</feature>
<feature type="transmembrane region" description="Helical" evidence="10">
    <location>
        <begin position="722"/>
        <end position="747"/>
    </location>
</feature>
<dbReference type="InterPro" id="IPR003593">
    <property type="entry name" value="AAA+_ATPase"/>
</dbReference>
<feature type="transmembrane region" description="Helical" evidence="10">
    <location>
        <begin position="619"/>
        <end position="642"/>
    </location>
</feature>
<dbReference type="PROSITE" id="PS50893">
    <property type="entry name" value="ABC_TRANSPORTER_2"/>
    <property type="match status" value="2"/>
</dbReference>
<dbReference type="GO" id="GO:0016887">
    <property type="term" value="F:ATP hydrolysis activity"/>
    <property type="evidence" value="ECO:0007669"/>
    <property type="project" value="InterPro"/>
</dbReference>
<feature type="compositionally biased region" description="Basic and acidic residues" evidence="9">
    <location>
        <begin position="38"/>
        <end position="52"/>
    </location>
</feature>
<feature type="transmembrane region" description="Helical" evidence="10">
    <location>
        <begin position="1212"/>
        <end position="1230"/>
    </location>
</feature>
<evidence type="ECO:0000256" key="9">
    <source>
        <dbReference type="SAM" id="MobiDB-lite"/>
    </source>
</evidence>
<keyword evidence="8 10" id="KW-0472">Membrane</keyword>
<feature type="domain" description="ABC transporter" evidence="11">
    <location>
        <begin position="157"/>
        <end position="434"/>
    </location>
</feature>
<keyword evidence="4" id="KW-0677">Repeat</keyword>
<comment type="caution">
    <text evidence="12">The sequence shown here is derived from an EMBL/GenBank/DDBJ whole genome shotgun (WGS) entry which is preliminary data.</text>
</comment>
<evidence type="ECO:0000256" key="6">
    <source>
        <dbReference type="ARBA" id="ARBA00022840"/>
    </source>
</evidence>
<dbReference type="GO" id="GO:0140359">
    <property type="term" value="F:ABC-type transporter activity"/>
    <property type="evidence" value="ECO:0007669"/>
    <property type="project" value="InterPro"/>
</dbReference>
<dbReference type="GO" id="GO:0016020">
    <property type="term" value="C:membrane"/>
    <property type="evidence" value="ECO:0007669"/>
    <property type="project" value="UniProtKB-SubCell"/>
</dbReference>
<keyword evidence="7 10" id="KW-1133">Transmembrane helix</keyword>
<feature type="transmembrane region" description="Helical" evidence="10">
    <location>
        <begin position="539"/>
        <end position="563"/>
    </location>
</feature>
<feature type="transmembrane region" description="Helical" evidence="10">
    <location>
        <begin position="584"/>
        <end position="607"/>
    </location>
</feature>
<keyword evidence="6" id="KW-0067">ATP-binding</keyword>
<gene>
    <name evidence="12" type="ORF">COHA_000884</name>
</gene>
<reference evidence="12" key="1">
    <citation type="submission" date="2020-11" db="EMBL/GenBank/DDBJ databases">
        <title>Chlorella ohadii genome sequencing and assembly.</title>
        <authorList>
            <person name="Murik O."/>
            <person name="Treves H."/>
            <person name="Kedem I."/>
            <person name="Shotland Y."/>
            <person name="Kaplan A."/>
        </authorList>
    </citation>
    <scope>NUCLEOTIDE SEQUENCE</scope>
    <source>
        <strain evidence="12">1</strain>
    </source>
</reference>
<dbReference type="PANTHER" id="PTHR19241">
    <property type="entry name" value="ATP-BINDING CASSETTE TRANSPORTER"/>
    <property type="match status" value="1"/>
</dbReference>
<sequence length="1381" mass="147689">MPLLGVPLASGNSRFARQHGGREERKLLAEAGLLLHGQTDEQRAERDAERQQSAEMQQQFAAQLRQDPEVLAAKWRSVAESATALADGLLAEAPPGEESVPQWMARRFQELGIKLPSVTVTYQNLSVETDAAVGAAGIPTVARFLGGDLLASAQRALAGGDASSRTVRLPVLRDVQGVLKPGRLTLLLGPPSSGKSMLMKTIAGQMEPSKALRMGGEVRYNGQLPSEFDLQRTAAYVDQYDVHLPLLTVRETLAFARDALWAAGTKNDLAAEFHQVLEAEASEVGSAVLPPELRGDLVKLVTSGEFMVEFTLRLLGLQGCADTVVGDAMIRGISGGQKRRLTCGELLVGGRELLLLDEISTGLDSATTYTVCKFLGDLARTMRCTTVVSLLQPSGDVLALFDDIMLLADGRMLYHGPVDAVLPWFASLGFACPPRQEVPAFLQNLTSASGQRSLAAPALLAEAQKRQAASTQLVMSLEEMDAAFWGGDKGPRADMRAALEAARAPEAYADLPRVVLAGFIVGTLFLQIPVDMDTGATKFVGVCFMSVAMLAFISLPLTGSVFAHKPTFLKQRSLRMFPPTAYGASMLAQEVPLMVACAIIFSVMVYWMAGFTASAGAFFMYTAVLLASGLVFGAMFIVLAALCPTLQVAGGLSGVVILLLILLSGFAIVRQSIPGWWICWGFRAVMANEFLRSRWDFTVETTGMQAGDEVLASFGMYSAYKWVWAGLAFMIGTYLLFGGAVCAAFAVTPSARKVATVGEDEEQTATAKAAKSTSKSAAAAEEGAASPDAAGMAKLAAAADGKPDAADDAADGKGGPSAALDIPFTPMALAFRGINYFVKKPVWSKAPESEKHPGMIQLLHGVSGVIRPGQLTCLMGASGAGKTTLLDVLAGRKTQGIIEGDITLNGHKKQDDVWRRVSAYVEQTDIHTETATVREALLFSARLRLPAHVSDAHISDYVDSVLELVELQGLRNSIVGAGAGAGGGADAGLSLEQRKRLSLAVELVANPAVIFMDEPTSGLDGHAAAVVMRVTRSVASMQRTIVCTIHQPSAEIFFQFDMLVLLQTGGHMMYCGTLGHESADLIAYFSAAGSSKLLAANTKAVDEACQPAGEAPSVSGGTYAATYWVQLQQLLGRQMTRYWRMPQYNGIRFVVSLAFALVVGSLYYKKGQVAAGAPFTSVVNVMGLLFMSLSNLGSINIQSVLIVAAQERTAELPYLVLQVCLFTLVSYWMIGFKSTAGAFFFFLLVFFLSLLIFTFFGQMCLYVMPNVQAAQALSATLAAIFDVLNGFFIPRNLMPAWWRWAWYVNPVAWMAAAVASNQLAGDETEIIASNGSPTTVSAFLDSGYGYYPSLAWPAVGILFAFVALFRIISTLAVQYLSFQSR</sequence>
<feature type="transmembrane region" description="Helical" evidence="10">
    <location>
        <begin position="649"/>
        <end position="669"/>
    </location>
</feature>
<dbReference type="FunFam" id="3.40.50.300:FF:000532">
    <property type="entry name" value="ABC transporter G family member 34"/>
    <property type="match status" value="1"/>
</dbReference>
<dbReference type="GO" id="GO:0071944">
    <property type="term" value="C:cell periphery"/>
    <property type="evidence" value="ECO:0007669"/>
    <property type="project" value="UniProtKB-ARBA"/>
</dbReference>
<organism evidence="12 13">
    <name type="scientific">Chlorella ohadii</name>
    <dbReference type="NCBI Taxonomy" id="2649997"/>
    <lineage>
        <taxon>Eukaryota</taxon>
        <taxon>Viridiplantae</taxon>
        <taxon>Chlorophyta</taxon>
        <taxon>core chlorophytes</taxon>
        <taxon>Trebouxiophyceae</taxon>
        <taxon>Chlorellales</taxon>
        <taxon>Chlorellaceae</taxon>
        <taxon>Chlorella clade</taxon>
        <taxon>Chlorella</taxon>
    </lineage>
</organism>
<dbReference type="Proteomes" id="UP001205105">
    <property type="component" value="Unassembled WGS sequence"/>
</dbReference>
<keyword evidence="2" id="KW-0813">Transport</keyword>
<dbReference type="EMBL" id="JADXDR010000015">
    <property type="protein sequence ID" value="KAI7845597.1"/>
    <property type="molecule type" value="Genomic_DNA"/>
</dbReference>
<dbReference type="InterPro" id="IPR027417">
    <property type="entry name" value="P-loop_NTPase"/>
</dbReference>
<keyword evidence="13" id="KW-1185">Reference proteome</keyword>
<feature type="transmembrane region" description="Helical" evidence="10">
    <location>
        <begin position="1269"/>
        <end position="1289"/>
    </location>
</feature>
<evidence type="ECO:0000313" key="12">
    <source>
        <dbReference type="EMBL" id="KAI7845597.1"/>
    </source>
</evidence>
<feature type="domain" description="ABC transporter" evidence="11">
    <location>
        <begin position="844"/>
        <end position="1090"/>
    </location>
</feature>
<dbReference type="InterPro" id="IPR043926">
    <property type="entry name" value="ABCG_dom"/>
</dbReference>
<evidence type="ECO:0000256" key="4">
    <source>
        <dbReference type="ARBA" id="ARBA00022737"/>
    </source>
</evidence>
<dbReference type="SMART" id="SM00382">
    <property type="entry name" value="AAA"/>
    <property type="match status" value="2"/>
</dbReference>
<dbReference type="InterPro" id="IPR013525">
    <property type="entry name" value="ABC2_TM"/>
</dbReference>
<feature type="transmembrane region" description="Helical" evidence="10">
    <location>
        <begin position="1145"/>
        <end position="1164"/>
    </location>
</feature>
<feature type="region of interest" description="Disordered" evidence="9">
    <location>
        <begin position="35"/>
        <end position="61"/>
    </location>
</feature>
<dbReference type="InterPro" id="IPR003439">
    <property type="entry name" value="ABC_transporter-like_ATP-bd"/>
</dbReference>
<evidence type="ECO:0000256" key="1">
    <source>
        <dbReference type="ARBA" id="ARBA00004141"/>
    </source>
</evidence>
<dbReference type="Pfam" id="PF19055">
    <property type="entry name" value="ABC2_membrane_7"/>
    <property type="match status" value="1"/>
</dbReference>
<evidence type="ECO:0000313" key="13">
    <source>
        <dbReference type="Proteomes" id="UP001205105"/>
    </source>
</evidence>
<dbReference type="Pfam" id="PF00005">
    <property type="entry name" value="ABC_tran"/>
    <property type="match status" value="2"/>
</dbReference>
<dbReference type="InterPro" id="IPR010929">
    <property type="entry name" value="PDR_CDR_ABC"/>
</dbReference>
<dbReference type="Gene3D" id="3.40.50.300">
    <property type="entry name" value="P-loop containing nucleotide triphosphate hydrolases"/>
    <property type="match status" value="2"/>
</dbReference>
<protein>
    <recommendedName>
        <fullName evidence="11">ABC transporter domain-containing protein</fullName>
    </recommendedName>
</protein>
<evidence type="ECO:0000256" key="10">
    <source>
        <dbReference type="SAM" id="Phobius"/>
    </source>
</evidence>
<dbReference type="Pfam" id="PF06422">
    <property type="entry name" value="PDR_CDR"/>
    <property type="match status" value="1"/>
</dbReference>
<dbReference type="GO" id="GO:0005524">
    <property type="term" value="F:ATP binding"/>
    <property type="evidence" value="ECO:0007669"/>
    <property type="project" value="UniProtKB-KW"/>
</dbReference>
<keyword evidence="5" id="KW-0547">Nucleotide-binding</keyword>
<keyword evidence="3 10" id="KW-0812">Transmembrane</keyword>
<evidence type="ECO:0000256" key="2">
    <source>
        <dbReference type="ARBA" id="ARBA00022448"/>
    </source>
</evidence>
<accession>A0AAD5DW84</accession>
<dbReference type="SUPFAM" id="SSF52540">
    <property type="entry name" value="P-loop containing nucleoside triphosphate hydrolases"/>
    <property type="match status" value="2"/>
</dbReference>
<evidence type="ECO:0000256" key="8">
    <source>
        <dbReference type="ARBA" id="ARBA00023136"/>
    </source>
</evidence>
<proteinExistence type="predicted"/>
<evidence type="ECO:0000256" key="3">
    <source>
        <dbReference type="ARBA" id="ARBA00022692"/>
    </source>
</evidence>
<feature type="transmembrane region" description="Helical" evidence="10">
    <location>
        <begin position="1184"/>
        <end position="1205"/>
    </location>
</feature>
<evidence type="ECO:0000259" key="11">
    <source>
        <dbReference type="PROSITE" id="PS50893"/>
    </source>
</evidence>
<name>A0AAD5DW84_9CHLO</name>
<feature type="transmembrane region" description="Helical" evidence="10">
    <location>
        <begin position="1350"/>
        <end position="1376"/>
    </location>
</feature>